<evidence type="ECO:0000313" key="3">
    <source>
        <dbReference type="Proteomes" id="UP000030641"/>
    </source>
</evidence>
<protein>
    <submittedName>
        <fullName evidence="2">Uncharacterized protein</fullName>
    </submittedName>
</protein>
<name>A0A074ZAE0_AURSE</name>
<keyword evidence="1" id="KW-0812">Transmembrane</keyword>
<gene>
    <name evidence="2" type="ORF">AUEXF2481DRAFT_29163</name>
</gene>
<dbReference type="EMBL" id="KL584758">
    <property type="protein sequence ID" value="KEQ95741.1"/>
    <property type="molecule type" value="Genomic_DNA"/>
</dbReference>
<keyword evidence="3" id="KW-1185">Reference proteome</keyword>
<proteinExistence type="predicted"/>
<sequence>MSESKPVVSRIWFNWCIQATAPLVVLLVIYTLFNLLSLSLLALTTWKTSSIFLLPSTFQLPASNRYAQPRTSLAIMSLMSKARGLGLGVIIWALAVPIFLFTIFPLVSATSTGLKGIYLLKYKWNSEDGSWLRLGYYGLCIVGGKHSGDRCLTTTGRSGKDLYKGFGIDIDNRKSFDLPLKLQHDVFTAFMTAGGLAWFISLILISLVILRGSSAGRLVRNAAEATSLAGATLMIASAWATNSAVKAL</sequence>
<dbReference type="InParanoid" id="A0A074ZAE0"/>
<dbReference type="HOGENOM" id="CLU_1119981_0_0_1"/>
<dbReference type="AlphaFoldDB" id="A0A074ZAE0"/>
<accession>A0A074ZAE0</accession>
<feature type="transmembrane region" description="Helical" evidence="1">
    <location>
        <begin position="12"/>
        <end position="33"/>
    </location>
</feature>
<reference evidence="2 3" key="1">
    <citation type="journal article" date="2014" name="BMC Genomics">
        <title>Genome sequencing of four Aureobasidium pullulans varieties: biotechnological potential, stress tolerance, and description of new species.</title>
        <authorList>
            <person name="Gostin Ar C."/>
            <person name="Ohm R.A."/>
            <person name="Kogej T."/>
            <person name="Sonjak S."/>
            <person name="Turk M."/>
            <person name="Zajc J."/>
            <person name="Zalar P."/>
            <person name="Grube M."/>
            <person name="Sun H."/>
            <person name="Han J."/>
            <person name="Sharma A."/>
            <person name="Chiniquy J."/>
            <person name="Ngan C.Y."/>
            <person name="Lipzen A."/>
            <person name="Barry K."/>
            <person name="Grigoriev I.V."/>
            <person name="Gunde-Cimerman N."/>
        </authorList>
    </citation>
    <scope>NUCLEOTIDE SEQUENCE [LARGE SCALE GENOMIC DNA]</scope>
    <source>
        <strain evidence="2 3">EXF-2481</strain>
    </source>
</reference>
<dbReference type="Proteomes" id="UP000030641">
    <property type="component" value="Unassembled WGS sequence"/>
</dbReference>
<dbReference type="RefSeq" id="XP_013344148.1">
    <property type="nucleotide sequence ID" value="XM_013488694.1"/>
</dbReference>
<evidence type="ECO:0000313" key="2">
    <source>
        <dbReference type="EMBL" id="KEQ95741.1"/>
    </source>
</evidence>
<evidence type="ECO:0000256" key="1">
    <source>
        <dbReference type="SAM" id="Phobius"/>
    </source>
</evidence>
<keyword evidence="1" id="KW-1133">Transmembrane helix</keyword>
<dbReference type="OrthoDB" id="3896478at2759"/>
<keyword evidence="1" id="KW-0472">Membrane</keyword>
<feature type="transmembrane region" description="Helical" evidence="1">
    <location>
        <begin position="186"/>
        <end position="210"/>
    </location>
</feature>
<dbReference type="GeneID" id="25363890"/>
<dbReference type="STRING" id="1043005.A0A074ZAE0"/>
<feature type="transmembrane region" description="Helical" evidence="1">
    <location>
        <begin position="84"/>
        <end position="107"/>
    </location>
</feature>
<organism evidence="2 3">
    <name type="scientific">Aureobasidium subglaciale (strain EXF-2481)</name>
    <name type="common">Aureobasidium pullulans var. subglaciale</name>
    <dbReference type="NCBI Taxonomy" id="1043005"/>
    <lineage>
        <taxon>Eukaryota</taxon>
        <taxon>Fungi</taxon>
        <taxon>Dikarya</taxon>
        <taxon>Ascomycota</taxon>
        <taxon>Pezizomycotina</taxon>
        <taxon>Dothideomycetes</taxon>
        <taxon>Dothideomycetidae</taxon>
        <taxon>Dothideales</taxon>
        <taxon>Saccotheciaceae</taxon>
        <taxon>Aureobasidium</taxon>
    </lineage>
</organism>